<accession>A0ABW9Z819</accession>
<feature type="transmembrane region" description="Helical" evidence="1">
    <location>
        <begin position="56"/>
        <end position="78"/>
    </location>
</feature>
<evidence type="ECO:0000313" key="3">
    <source>
        <dbReference type="EMBL" id="NBL63979.1"/>
    </source>
</evidence>
<dbReference type="RefSeq" id="WP_166535806.1">
    <property type="nucleotide sequence ID" value="NZ_JAABLM010000002.1"/>
</dbReference>
<keyword evidence="4" id="KW-1185">Reference proteome</keyword>
<evidence type="ECO:0000259" key="2">
    <source>
        <dbReference type="Pfam" id="PF07584"/>
    </source>
</evidence>
<dbReference type="PANTHER" id="PTHR37464">
    <property type="entry name" value="BLL2463 PROTEIN"/>
    <property type="match status" value="1"/>
</dbReference>
<dbReference type="Pfam" id="PF07584">
    <property type="entry name" value="BatA"/>
    <property type="match status" value="1"/>
</dbReference>
<dbReference type="NCBIfam" id="TIGR02226">
    <property type="entry name" value="two_anch"/>
    <property type="match status" value="1"/>
</dbReference>
<feature type="transmembrane region" description="Helical" evidence="1">
    <location>
        <begin position="622"/>
        <end position="640"/>
    </location>
</feature>
<feature type="domain" description="Aerotolerance regulator N-terminal" evidence="2">
    <location>
        <begin position="1"/>
        <end position="76"/>
    </location>
</feature>
<dbReference type="EMBL" id="JAABLM010000002">
    <property type="protein sequence ID" value="NBL63979.1"/>
    <property type="molecule type" value="Genomic_DNA"/>
</dbReference>
<sequence length="645" mass="73547">MQFKHPEILYFLFLLIIPILVHLFQLRRFKKEYFTNVHFLKELAIQTRKSSKLKKYLLLSMRLLLLAALIFAFAQPYFLAKDSKMASNEMFVVLDNSFSMQAKGKKGEILKRCVQELLEQTPDNQQFSVISNSSQFWETDIKSIQKELQQLDYDASEFSLETIVSQIKTKNPNSKKDLIVITDGIGLESEQLKSIDSTFNTYFIVPKIEQQKNVSIDSVYINQTLDKFYEISITISSSNNYESSVPVALYNSGKLIAKTVVEKVSEKPVLFTIPKENFNGYVSINDNALYYDNQYYFSISAPEKTNVLSIGDDAKNNFLRKIYSGEEFVYKNLEINSLEYNLIDKQDAIVLNELNEIPQALATNLKVFVEKGGNLIVIPSTQIKAENYNRFLSQFGKIQLQTGSNQEKQVSKISYNHPLYSTVFEKKTDNFQYPTVKVSTTLSSNIPAVLSFTDSQPFLISAKKSVGSVYVFAAAINKEFSNFQNSPLIVPTFYNMAKNSQKTGINALKIGQNQPYIANASLQKDEILKLKNLTDKNAPEIVPMQQLLSNKVKLQFENAPEKAGIFGLFNGEIMVQAVGFNYARTEGNLTEVDLKLLENFNVVDGIGQVFDEIQTNRTDNNLWKWFVILALLFLISEIFIQKFIK</sequence>
<keyword evidence="1" id="KW-1133">Transmembrane helix</keyword>
<dbReference type="InterPro" id="IPR036465">
    <property type="entry name" value="vWFA_dom_sf"/>
</dbReference>
<dbReference type="SUPFAM" id="SSF53300">
    <property type="entry name" value="vWA-like"/>
    <property type="match status" value="1"/>
</dbReference>
<evidence type="ECO:0000256" key="1">
    <source>
        <dbReference type="SAM" id="Phobius"/>
    </source>
</evidence>
<evidence type="ECO:0000313" key="4">
    <source>
        <dbReference type="Proteomes" id="UP000798602"/>
    </source>
</evidence>
<dbReference type="InterPro" id="IPR029062">
    <property type="entry name" value="Class_I_gatase-like"/>
</dbReference>
<dbReference type="InterPro" id="IPR024163">
    <property type="entry name" value="Aerotolerance_reg_N"/>
</dbReference>
<dbReference type="Gene3D" id="3.40.50.880">
    <property type="match status" value="1"/>
</dbReference>
<proteinExistence type="predicted"/>
<dbReference type="InterPro" id="IPR011933">
    <property type="entry name" value="Double_TM_dom"/>
</dbReference>
<keyword evidence="1" id="KW-0472">Membrane</keyword>
<organism evidence="3 4">
    <name type="scientific">Flavobacterium ichthyis</name>
    <dbReference type="NCBI Taxonomy" id="2698827"/>
    <lineage>
        <taxon>Bacteria</taxon>
        <taxon>Pseudomonadati</taxon>
        <taxon>Bacteroidota</taxon>
        <taxon>Flavobacteriia</taxon>
        <taxon>Flavobacteriales</taxon>
        <taxon>Flavobacteriaceae</taxon>
        <taxon>Flavobacterium</taxon>
    </lineage>
</organism>
<protein>
    <recommendedName>
        <fullName evidence="2">Aerotolerance regulator N-terminal domain-containing protein</fullName>
    </recommendedName>
</protein>
<dbReference type="Proteomes" id="UP000798602">
    <property type="component" value="Unassembled WGS sequence"/>
</dbReference>
<keyword evidence="1" id="KW-0812">Transmembrane</keyword>
<gene>
    <name evidence="3" type="ORF">GV828_02060</name>
</gene>
<reference evidence="4" key="1">
    <citation type="submission" date="2020-01" db="EMBL/GenBank/DDBJ databases">
        <title>Sphingomonas sp. strain CSW-10.</title>
        <authorList>
            <person name="Chen W.-M."/>
        </authorList>
    </citation>
    <scope>NUCLEOTIDE SEQUENCE [LARGE SCALE GENOMIC DNA]</scope>
    <source>
        <strain evidence="4">NST-5</strain>
    </source>
</reference>
<dbReference type="Gene3D" id="3.40.50.410">
    <property type="entry name" value="von Willebrand factor, type A domain"/>
    <property type="match status" value="1"/>
</dbReference>
<dbReference type="PANTHER" id="PTHR37464:SF1">
    <property type="entry name" value="BLL2463 PROTEIN"/>
    <property type="match status" value="1"/>
</dbReference>
<dbReference type="SUPFAM" id="SSF52317">
    <property type="entry name" value="Class I glutamine amidotransferase-like"/>
    <property type="match status" value="1"/>
</dbReference>
<feature type="transmembrane region" description="Helical" evidence="1">
    <location>
        <begin position="6"/>
        <end position="24"/>
    </location>
</feature>
<comment type="caution">
    <text evidence="3">The sequence shown here is derived from an EMBL/GenBank/DDBJ whole genome shotgun (WGS) entry which is preliminary data.</text>
</comment>
<name>A0ABW9Z819_9FLAO</name>